<keyword evidence="12 13" id="KW-0807">Transducer</keyword>
<evidence type="ECO:0000256" key="10">
    <source>
        <dbReference type="ARBA" id="ARBA00023170"/>
    </source>
</evidence>
<dbReference type="Pfam" id="PF13853">
    <property type="entry name" value="7tm_4"/>
    <property type="match status" value="1"/>
</dbReference>
<dbReference type="GO" id="GO:0005886">
    <property type="term" value="C:plasma membrane"/>
    <property type="evidence" value="ECO:0007669"/>
    <property type="project" value="UniProtKB-SubCell"/>
</dbReference>
<dbReference type="Ensembl" id="ENSGMOT00000065354.1">
    <property type="protein sequence ID" value="ENSGMOP00000022372.1"/>
    <property type="gene ID" value="ENSGMOG00000022596.1"/>
</dbReference>
<evidence type="ECO:0000313" key="16">
    <source>
        <dbReference type="Ensembl" id="ENSGMOP00000022372.1"/>
    </source>
</evidence>
<sequence length="315" mass="36262">MNMIMDNVSLITVLSLSGLNEFTNYRVVLFTSTLLCYCLILTINCALILTIVLDKSLHEPMYILLGCLCINGIYGTTGFYPKFLLDLLSSSHVISYNGCLVQAFVMFSFACSDLSILSVMSYDRYLAICRPLRYHRYMNKHRLSLLVFFSWLIPFSFMAVCIILTSRLTLCSAKIQRLYCVNWVIVLLACPSNNTTPNSIVVYLTMLVYVFHGVLIGWSYMYLVRTCRGSMENRKKFMQTCVPHLTCMLIFMSTVIFDIMYMQFGSKNIAQSLKNFIAIVFLIISPIMNPVIYGFKLTKVRNKIIFYSNVYRNYS</sequence>
<dbReference type="GO" id="GO:0004930">
    <property type="term" value="F:G protein-coupled receptor activity"/>
    <property type="evidence" value="ECO:0007669"/>
    <property type="project" value="UniProtKB-KW"/>
</dbReference>
<feature type="domain" description="G-protein coupled receptors family 1 profile" evidence="15">
    <location>
        <begin position="43"/>
        <end position="293"/>
    </location>
</feature>
<keyword evidence="11" id="KW-0325">Glycoprotein</keyword>
<dbReference type="AlphaFoldDB" id="A0A8C4ZUI5"/>
<dbReference type="PANTHER" id="PTHR26451:SF871">
    <property type="entry name" value="ODORANT RECEPTOR-RELATED"/>
    <property type="match status" value="1"/>
</dbReference>
<dbReference type="InterPro" id="IPR000725">
    <property type="entry name" value="Olfact_rcpt"/>
</dbReference>
<evidence type="ECO:0000256" key="14">
    <source>
        <dbReference type="RuleBase" id="RU363047"/>
    </source>
</evidence>
<gene>
    <name evidence="16" type="primary">LOC115533543</name>
</gene>
<keyword evidence="5 14" id="KW-0552">Olfaction</keyword>
<keyword evidence="2 14" id="KW-1003">Cell membrane</keyword>
<dbReference type="Gene3D" id="1.20.1070.10">
    <property type="entry name" value="Rhodopsin 7-helix transmembrane proteins"/>
    <property type="match status" value="1"/>
</dbReference>
<dbReference type="GeneTree" id="ENSGT00950000183023"/>
<dbReference type="GO" id="GO:0005549">
    <property type="term" value="F:odorant binding"/>
    <property type="evidence" value="ECO:0007669"/>
    <property type="project" value="TreeGrafter"/>
</dbReference>
<evidence type="ECO:0000256" key="2">
    <source>
        <dbReference type="ARBA" id="ARBA00022475"/>
    </source>
</evidence>
<feature type="transmembrane region" description="Helical" evidence="14">
    <location>
        <begin position="30"/>
        <end position="53"/>
    </location>
</feature>
<keyword evidence="10 13" id="KW-0675">Receptor</keyword>
<dbReference type="GO" id="GO:0004984">
    <property type="term" value="F:olfactory receptor activity"/>
    <property type="evidence" value="ECO:0007669"/>
    <property type="project" value="InterPro"/>
</dbReference>
<dbReference type="FunFam" id="1.20.1070.10:FF:000024">
    <property type="entry name" value="Olfactory receptor"/>
    <property type="match status" value="1"/>
</dbReference>
<comment type="subcellular location">
    <subcellularLocation>
        <location evidence="1 14">Cell membrane</location>
        <topology evidence="1 14">Multi-pass membrane protein</topology>
    </subcellularLocation>
</comment>
<dbReference type="PRINTS" id="PR00237">
    <property type="entry name" value="GPCRRHODOPSN"/>
</dbReference>
<proteinExistence type="inferred from homology"/>
<keyword evidence="17" id="KW-1185">Reference proteome</keyword>
<dbReference type="PROSITE" id="PS50262">
    <property type="entry name" value="G_PROTEIN_RECEP_F1_2"/>
    <property type="match status" value="1"/>
</dbReference>
<dbReference type="InterPro" id="IPR000276">
    <property type="entry name" value="GPCR_Rhodpsn"/>
</dbReference>
<keyword evidence="9" id="KW-1015">Disulfide bond</keyword>
<keyword evidence="7 13" id="KW-0297">G-protein coupled receptor</keyword>
<evidence type="ECO:0000256" key="6">
    <source>
        <dbReference type="ARBA" id="ARBA00022989"/>
    </source>
</evidence>
<dbReference type="InterPro" id="IPR017452">
    <property type="entry name" value="GPCR_Rhodpsn_7TM"/>
</dbReference>
<dbReference type="SUPFAM" id="SSF81321">
    <property type="entry name" value="Family A G protein-coupled receptor-like"/>
    <property type="match status" value="1"/>
</dbReference>
<evidence type="ECO:0000256" key="3">
    <source>
        <dbReference type="ARBA" id="ARBA00022606"/>
    </source>
</evidence>
<organism evidence="16 17">
    <name type="scientific">Gadus morhua</name>
    <name type="common">Atlantic cod</name>
    <dbReference type="NCBI Taxonomy" id="8049"/>
    <lineage>
        <taxon>Eukaryota</taxon>
        <taxon>Metazoa</taxon>
        <taxon>Chordata</taxon>
        <taxon>Craniata</taxon>
        <taxon>Vertebrata</taxon>
        <taxon>Euteleostomi</taxon>
        <taxon>Actinopterygii</taxon>
        <taxon>Neopterygii</taxon>
        <taxon>Teleostei</taxon>
        <taxon>Neoteleostei</taxon>
        <taxon>Acanthomorphata</taxon>
        <taxon>Zeiogadaria</taxon>
        <taxon>Gadariae</taxon>
        <taxon>Gadiformes</taxon>
        <taxon>Gadoidei</taxon>
        <taxon>Gadidae</taxon>
        <taxon>Gadus</taxon>
    </lineage>
</organism>
<dbReference type="OMA" id="IFMSTVI"/>
<feature type="transmembrane region" description="Helical" evidence="14">
    <location>
        <begin position="245"/>
        <end position="264"/>
    </location>
</feature>
<keyword evidence="3 14" id="KW-0716">Sensory transduction</keyword>
<evidence type="ECO:0000256" key="9">
    <source>
        <dbReference type="ARBA" id="ARBA00023157"/>
    </source>
</evidence>
<evidence type="ECO:0000313" key="17">
    <source>
        <dbReference type="Proteomes" id="UP000694546"/>
    </source>
</evidence>
<reference evidence="16" key="2">
    <citation type="submission" date="2025-09" db="UniProtKB">
        <authorList>
            <consortium name="Ensembl"/>
        </authorList>
    </citation>
    <scope>IDENTIFICATION</scope>
</reference>
<keyword evidence="4 13" id="KW-0812">Transmembrane</keyword>
<evidence type="ECO:0000256" key="1">
    <source>
        <dbReference type="ARBA" id="ARBA00004651"/>
    </source>
</evidence>
<dbReference type="Proteomes" id="UP000694546">
    <property type="component" value="Chromosome 20"/>
</dbReference>
<accession>A0A8C4ZUI5</accession>
<evidence type="ECO:0000256" key="8">
    <source>
        <dbReference type="ARBA" id="ARBA00023136"/>
    </source>
</evidence>
<evidence type="ECO:0000256" key="11">
    <source>
        <dbReference type="ARBA" id="ARBA00023180"/>
    </source>
</evidence>
<dbReference type="PANTHER" id="PTHR26451">
    <property type="entry name" value="G_PROTEIN_RECEP_F1_2 DOMAIN-CONTAINING PROTEIN"/>
    <property type="match status" value="1"/>
</dbReference>
<feature type="transmembrane region" description="Helical" evidence="14">
    <location>
        <begin position="143"/>
        <end position="165"/>
    </location>
</feature>
<dbReference type="InterPro" id="IPR052921">
    <property type="entry name" value="GPCR1_Superfamily_Member"/>
</dbReference>
<evidence type="ECO:0000256" key="7">
    <source>
        <dbReference type="ARBA" id="ARBA00023040"/>
    </source>
</evidence>
<reference evidence="16" key="1">
    <citation type="submission" date="2025-08" db="UniProtKB">
        <authorList>
            <consortium name="Ensembl"/>
        </authorList>
    </citation>
    <scope>IDENTIFICATION</scope>
</reference>
<protein>
    <recommendedName>
        <fullName evidence="14">Olfactory receptor</fullName>
    </recommendedName>
</protein>
<evidence type="ECO:0000259" key="15">
    <source>
        <dbReference type="PROSITE" id="PS50262"/>
    </source>
</evidence>
<name>A0A8C4ZUI5_GADMO</name>
<comment type="similarity">
    <text evidence="13">Belongs to the G-protein coupled receptor 1 family.</text>
</comment>
<evidence type="ECO:0000256" key="5">
    <source>
        <dbReference type="ARBA" id="ARBA00022725"/>
    </source>
</evidence>
<feature type="transmembrane region" description="Helical" evidence="14">
    <location>
        <begin position="100"/>
        <end position="122"/>
    </location>
</feature>
<keyword evidence="8 14" id="KW-0472">Membrane</keyword>
<evidence type="ECO:0000256" key="4">
    <source>
        <dbReference type="ARBA" id="ARBA00022692"/>
    </source>
</evidence>
<evidence type="ECO:0000256" key="12">
    <source>
        <dbReference type="ARBA" id="ARBA00023224"/>
    </source>
</evidence>
<evidence type="ECO:0000256" key="13">
    <source>
        <dbReference type="RuleBase" id="RU000688"/>
    </source>
</evidence>
<keyword evidence="6 14" id="KW-1133">Transmembrane helix</keyword>
<feature type="transmembrane region" description="Helical" evidence="14">
    <location>
        <begin position="60"/>
        <end position="80"/>
    </location>
</feature>
<feature type="transmembrane region" description="Helical" evidence="14">
    <location>
        <begin position="276"/>
        <end position="295"/>
    </location>
</feature>
<dbReference type="PRINTS" id="PR00245">
    <property type="entry name" value="OLFACTORYR"/>
</dbReference>
<feature type="transmembrane region" description="Helical" evidence="14">
    <location>
        <begin position="200"/>
        <end position="224"/>
    </location>
</feature>
<dbReference type="PROSITE" id="PS00237">
    <property type="entry name" value="G_PROTEIN_RECEP_F1_1"/>
    <property type="match status" value="1"/>
</dbReference>